<comment type="caution">
    <text evidence="1">The sequence shown here is derived from an EMBL/GenBank/DDBJ whole genome shotgun (WGS) entry which is preliminary data.</text>
</comment>
<dbReference type="Proteomes" id="UP001186974">
    <property type="component" value="Unassembled WGS sequence"/>
</dbReference>
<protein>
    <submittedName>
        <fullName evidence="1">Uncharacterized protein</fullName>
    </submittedName>
</protein>
<dbReference type="EMBL" id="JAWDJW010001138">
    <property type="protein sequence ID" value="KAK3079452.1"/>
    <property type="molecule type" value="Genomic_DNA"/>
</dbReference>
<accession>A0ACC3DRR9</accession>
<evidence type="ECO:0000313" key="1">
    <source>
        <dbReference type="EMBL" id="KAK3079452.1"/>
    </source>
</evidence>
<sequence>MSSYNYVEDYERYHREQESQSSILGGPALPALGHAISGASGAALSHLLIYPLDLVITRLQVQKQLDEDNERSSEGDYKGLADAALKIYNEEGGLGAFYSGVWQDTAKSMADSFFFFLAYNFLRQQRIRRNGGKSKSLPPFEEIGVGMLAGAFAKLLTTPVQNIVTRKQTASMVGKKDKSATAHPKLSSKDIALQIRHEKGILGFWSGYSATLILTLNPALTFLLHETLLRALVAGDKRKDPGSGMTFAIAAASKAIASTITYPFSLAKSRAQVSGSSEAIYERYQSRKKVLQRSILYKLYTIAKTEGIAALYSGIEGEVLKGFFQHGLTMLMKERIHKVVVQMYYLVLKTLKRYPVKQMAKDAEQGVRQGAENAQQGIQQGIEGAQGMVQQSMEGAQGMVQQGMGGARQVLGSVSDQAGDVYAKGKEYIESGGENRKELIGTVTDQAGDVYAKGKEYIESGGGNRKELIGTVKDQAGDVYTKGKGYVERSGEEGRKLMGNVTDQAGDVYAKGKEYVNKVGENDK</sequence>
<proteinExistence type="predicted"/>
<gene>
    <name evidence="1" type="ORF">LTS18_004827</name>
</gene>
<name>A0ACC3DRR9_9PEZI</name>
<evidence type="ECO:0000313" key="2">
    <source>
        <dbReference type="Proteomes" id="UP001186974"/>
    </source>
</evidence>
<reference evidence="1" key="1">
    <citation type="submission" date="2024-09" db="EMBL/GenBank/DDBJ databases">
        <title>Black Yeasts Isolated from many extreme environments.</title>
        <authorList>
            <person name="Coleine C."/>
            <person name="Stajich J.E."/>
            <person name="Selbmann L."/>
        </authorList>
    </citation>
    <scope>NUCLEOTIDE SEQUENCE</scope>
    <source>
        <strain evidence="1">CCFEE 5737</strain>
    </source>
</reference>
<keyword evidence="2" id="KW-1185">Reference proteome</keyword>
<organism evidence="1 2">
    <name type="scientific">Coniosporium uncinatum</name>
    <dbReference type="NCBI Taxonomy" id="93489"/>
    <lineage>
        <taxon>Eukaryota</taxon>
        <taxon>Fungi</taxon>
        <taxon>Dikarya</taxon>
        <taxon>Ascomycota</taxon>
        <taxon>Pezizomycotina</taxon>
        <taxon>Dothideomycetes</taxon>
        <taxon>Dothideomycetes incertae sedis</taxon>
        <taxon>Coniosporium</taxon>
    </lineage>
</organism>